<evidence type="ECO:0000313" key="3">
    <source>
        <dbReference type="EMBL" id="KAL2815680.1"/>
    </source>
</evidence>
<keyword evidence="4" id="KW-1185">Reference proteome</keyword>
<evidence type="ECO:0000313" key="4">
    <source>
        <dbReference type="Proteomes" id="UP001610334"/>
    </source>
</evidence>
<evidence type="ECO:0000256" key="1">
    <source>
        <dbReference type="SAM" id="MobiDB-lite"/>
    </source>
</evidence>
<protein>
    <submittedName>
        <fullName evidence="3">Uncharacterized protein</fullName>
    </submittedName>
</protein>
<dbReference type="EMBL" id="JBFXLT010000026">
    <property type="protein sequence ID" value="KAL2815680.1"/>
    <property type="molecule type" value="Genomic_DNA"/>
</dbReference>
<keyword evidence="2" id="KW-0472">Membrane</keyword>
<accession>A0ABR4HJN4</accession>
<feature type="transmembrane region" description="Helical" evidence="2">
    <location>
        <begin position="83"/>
        <end position="102"/>
    </location>
</feature>
<name>A0ABR4HJN4_9EURO</name>
<keyword evidence="2" id="KW-1133">Transmembrane helix</keyword>
<feature type="region of interest" description="Disordered" evidence="1">
    <location>
        <begin position="1"/>
        <end position="28"/>
    </location>
</feature>
<gene>
    <name evidence="3" type="ORF">BJX63DRAFT_155903</name>
</gene>
<dbReference type="Proteomes" id="UP001610334">
    <property type="component" value="Unassembled WGS sequence"/>
</dbReference>
<organism evidence="3 4">
    <name type="scientific">Aspergillus granulosus</name>
    <dbReference type="NCBI Taxonomy" id="176169"/>
    <lineage>
        <taxon>Eukaryota</taxon>
        <taxon>Fungi</taxon>
        <taxon>Dikarya</taxon>
        <taxon>Ascomycota</taxon>
        <taxon>Pezizomycotina</taxon>
        <taxon>Eurotiomycetes</taxon>
        <taxon>Eurotiomycetidae</taxon>
        <taxon>Eurotiales</taxon>
        <taxon>Aspergillaceae</taxon>
        <taxon>Aspergillus</taxon>
        <taxon>Aspergillus subgen. Nidulantes</taxon>
    </lineage>
</organism>
<keyword evidence="2" id="KW-0812">Transmembrane</keyword>
<sequence length="120" mass="13481">MDGSVAGLQRREDDSHRATTGPTRSPSCRLSVDSAGDLASILLAQYWWIRKDYTTANNAFFGPIDCFFFLQFFGHILGHMVSFLFSLLPRLFFILLLPLLNLRSDASTLPFLFLGIPPPL</sequence>
<reference evidence="3 4" key="1">
    <citation type="submission" date="2024-07" db="EMBL/GenBank/DDBJ databases">
        <title>Section-level genome sequencing and comparative genomics of Aspergillus sections Usti and Cavernicolus.</title>
        <authorList>
            <consortium name="Lawrence Berkeley National Laboratory"/>
            <person name="Nybo J.L."/>
            <person name="Vesth T.C."/>
            <person name="Theobald S."/>
            <person name="Frisvad J.C."/>
            <person name="Larsen T.O."/>
            <person name="Kjaerboelling I."/>
            <person name="Rothschild-Mancinelli K."/>
            <person name="Lyhne E.K."/>
            <person name="Kogle M.E."/>
            <person name="Barry K."/>
            <person name="Clum A."/>
            <person name="Na H."/>
            <person name="Ledsgaard L."/>
            <person name="Lin J."/>
            <person name="Lipzen A."/>
            <person name="Kuo A."/>
            <person name="Riley R."/>
            <person name="Mondo S."/>
            <person name="Labutti K."/>
            <person name="Haridas S."/>
            <person name="Pangalinan J."/>
            <person name="Salamov A.A."/>
            <person name="Simmons B.A."/>
            <person name="Magnuson J.K."/>
            <person name="Chen J."/>
            <person name="Drula E."/>
            <person name="Henrissat B."/>
            <person name="Wiebenga A."/>
            <person name="Lubbers R.J."/>
            <person name="Gomes A.C."/>
            <person name="Makela M.R."/>
            <person name="Stajich J."/>
            <person name="Grigoriev I.V."/>
            <person name="Mortensen U.H."/>
            <person name="De Vries R.P."/>
            <person name="Baker S.E."/>
            <person name="Andersen M.R."/>
        </authorList>
    </citation>
    <scope>NUCLEOTIDE SEQUENCE [LARGE SCALE GENOMIC DNA]</scope>
    <source>
        <strain evidence="3 4">CBS 588.65</strain>
    </source>
</reference>
<evidence type="ECO:0000256" key="2">
    <source>
        <dbReference type="SAM" id="Phobius"/>
    </source>
</evidence>
<comment type="caution">
    <text evidence="3">The sequence shown here is derived from an EMBL/GenBank/DDBJ whole genome shotgun (WGS) entry which is preliminary data.</text>
</comment>
<proteinExistence type="predicted"/>
<feature type="compositionally biased region" description="Polar residues" evidence="1">
    <location>
        <begin position="18"/>
        <end position="28"/>
    </location>
</feature>